<feature type="compositionally biased region" description="Polar residues" evidence="8">
    <location>
        <begin position="36"/>
        <end position="54"/>
    </location>
</feature>
<dbReference type="PANTHER" id="PTHR30600">
    <property type="entry name" value="CYTOCHROME C PEROXIDASE-RELATED"/>
    <property type="match status" value="1"/>
</dbReference>
<evidence type="ECO:0000259" key="10">
    <source>
        <dbReference type="PROSITE" id="PS51007"/>
    </source>
</evidence>
<dbReference type="PROSITE" id="PS51352">
    <property type="entry name" value="THIOREDOXIN_2"/>
    <property type="match status" value="1"/>
</dbReference>
<evidence type="ECO:0000256" key="6">
    <source>
        <dbReference type="ARBA" id="ARBA00023004"/>
    </source>
</evidence>
<feature type="region of interest" description="Disordered" evidence="8">
    <location>
        <begin position="34"/>
        <end position="58"/>
    </location>
</feature>
<dbReference type="KEGG" id="llu:AKJ09_04635"/>
<evidence type="ECO:0000259" key="11">
    <source>
        <dbReference type="PROSITE" id="PS51352"/>
    </source>
</evidence>
<keyword evidence="12" id="KW-0575">Peroxidase</keyword>
<evidence type="ECO:0000256" key="3">
    <source>
        <dbReference type="ARBA" id="ARBA00022723"/>
    </source>
</evidence>
<dbReference type="InterPro" id="IPR036249">
    <property type="entry name" value="Thioredoxin-like_sf"/>
</dbReference>
<dbReference type="EMBL" id="CP012333">
    <property type="protein sequence ID" value="AKU97971.1"/>
    <property type="molecule type" value="Genomic_DNA"/>
</dbReference>
<dbReference type="Gene3D" id="3.40.30.10">
    <property type="entry name" value="Glutaredoxin"/>
    <property type="match status" value="1"/>
</dbReference>
<proteinExistence type="predicted"/>
<dbReference type="GO" id="GO:0004130">
    <property type="term" value="F:cytochrome-c peroxidase activity"/>
    <property type="evidence" value="ECO:0007669"/>
    <property type="project" value="TreeGrafter"/>
</dbReference>
<organism evidence="12 13">
    <name type="scientific">Labilithrix luteola</name>
    <dbReference type="NCBI Taxonomy" id="1391654"/>
    <lineage>
        <taxon>Bacteria</taxon>
        <taxon>Pseudomonadati</taxon>
        <taxon>Myxococcota</taxon>
        <taxon>Polyangia</taxon>
        <taxon>Polyangiales</taxon>
        <taxon>Labilitrichaceae</taxon>
        <taxon>Labilithrix</taxon>
    </lineage>
</organism>
<dbReference type="PROSITE" id="PS51007">
    <property type="entry name" value="CYTC"/>
    <property type="match status" value="1"/>
</dbReference>
<evidence type="ECO:0000313" key="13">
    <source>
        <dbReference type="Proteomes" id="UP000064967"/>
    </source>
</evidence>
<evidence type="ECO:0000256" key="2">
    <source>
        <dbReference type="ARBA" id="ARBA00022617"/>
    </source>
</evidence>
<evidence type="ECO:0000256" key="5">
    <source>
        <dbReference type="ARBA" id="ARBA00023002"/>
    </source>
</evidence>
<dbReference type="SUPFAM" id="SSF46626">
    <property type="entry name" value="Cytochrome c"/>
    <property type="match status" value="2"/>
</dbReference>
<dbReference type="Pfam" id="PF03150">
    <property type="entry name" value="CCP_MauG"/>
    <property type="match status" value="1"/>
</dbReference>
<dbReference type="OrthoDB" id="9805202at2"/>
<keyword evidence="13" id="KW-1185">Reference proteome</keyword>
<dbReference type="PANTHER" id="PTHR30600:SF10">
    <property type="entry name" value="BLL6722 PROTEIN"/>
    <property type="match status" value="1"/>
</dbReference>
<dbReference type="RefSeq" id="WP_146649025.1">
    <property type="nucleotide sequence ID" value="NZ_CP012333.1"/>
</dbReference>
<feature type="domain" description="Thioredoxin" evidence="11">
    <location>
        <begin position="73"/>
        <end position="225"/>
    </location>
</feature>
<evidence type="ECO:0000313" key="12">
    <source>
        <dbReference type="EMBL" id="AKU97971.1"/>
    </source>
</evidence>
<sequence>MRGASGLFFALVAVTFAGGLAAACSDDSSGSSPGSVNVSDASVDQASPPTSTASPFCVDGKPADYPPGPYDLSLLNTVPPDLTFESPDGPVAIKSYFEPCAPKSRLLVVRSTAAWCGSCDWHAKHTNDLFGDARYADRLLRLDLLVADEDNMPADQAAAKRWITRVGTQGKTALDPAYRFQTTLLGLGSLPAYTFIDTRTMTVVTVATDPDPESFARSVLIALADLDKAPRPTVPAPTFYDGIFTQNRWDMIRGMKLVDAPPPDPTNEYADVPAAAAFGKTLFSDAKLSPKGNVSCATCHDPLKSFADGAAQSTGVSLGDRNSPSVALAAHARWQFWDGRADTLWAQALGPFENPKEFGGSRLFVAKQIVARYPTDYGAVFSKYPLPDLAGLPDGAKPGDPAWDALTQKQRDDVTRVYVNVGKAIAAFERTLRVAPSALDRYADGDTNALSKPQKDALNLFFTAGCQQCHWGPRMTDDAFHVIRFPTGRQDGAADRGRIDILPDLAKSEFLASTSWSDAPSAAKTFLSTAAPSMIGAFKTPPLRGVAQTAPYGHGGKFATLLEVSKHYGQRSEELAPGTTTGTIEPWVANFDGNAQTELPTILEVLTADAVP</sequence>
<dbReference type="AlphaFoldDB" id="A0A0K1PX58"/>
<dbReference type="Proteomes" id="UP000064967">
    <property type="component" value="Chromosome"/>
</dbReference>
<comment type="subcellular location">
    <subcellularLocation>
        <location evidence="1">Cell envelope</location>
    </subcellularLocation>
</comment>
<feature type="signal peptide" evidence="9">
    <location>
        <begin position="1"/>
        <end position="22"/>
    </location>
</feature>
<evidence type="ECO:0000256" key="8">
    <source>
        <dbReference type="SAM" id="MobiDB-lite"/>
    </source>
</evidence>
<keyword evidence="3 7" id="KW-0479">Metal-binding</keyword>
<evidence type="ECO:0000256" key="4">
    <source>
        <dbReference type="ARBA" id="ARBA00022729"/>
    </source>
</evidence>
<dbReference type="GO" id="GO:0030313">
    <property type="term" value="C:cell envelope"/>
    <property type="evidence" value="ECO:0007669"/>
    <property type="project" value="UniProtKB-SubCell"/>
</dbReference>
<gene>
    <name evidence="12" type="ORF">AKJ09_04635</name>
</gene>
<dbReference type="InterPro" id="IPR013766">
    <property type="entry name" value="Thioredoxin_domain"/>
</dbReference>
<dbReference type="InterPro" id="IPR004852">
    <property type="entry name" value="Di-haem_cyt_c_peroxidsae"/>
</dbReference>
<dbReference type="GO" id="GO:0009055">
    <property type="term" value="F:electron transfer activity"/>
    <property type="evidence" value="ECO:0007669"/>
    <property type="project" value="InterPro"/>
</dbReference>
<keyword evidence="6 7" id="KW-0408">Iron</keyword>
<evidence type="ECO:0000256" key="7">
    <source>
        <dbReference type="PROSITE-ProRule" id="PRU00433"/>
    </source>
</evidence>
<feature type="chain" id="PRO_5005466222" evidence="9">
    <location>
        <begin position="23"/>
        <end position="612"/>
    </location>
</feature>
<evidence type="ECO:0000256" key="1">
    <source>
        <dbReference type="ARBA" id="ARBA00004196"/>
    </source>
</evidence>
<keyword evidence="2 7" id="KW-0349">Heme</keyword>
<keyword evidence="4 9" id="KW-0732">Signal</keyword>
<evidence type="ECO:0000256" key="9">
    <source>
        <dbReference type="SAM" id="SignalP"/>
    </source>
</evidence>
<protein>
    <submittedName>
        <fullName evidence="12">Cytochrome c551 peroxidase</fullName>
    </submittedName>
</protein>
<keyword evidence="5" id="KW-0560">Oxidoreductase</keyword>
<dbReference type="STRING" id="1391654.AKJ09_04635"/>
<dbReference type="PROSITE" id="PS51257">
    <property type="entry name" value="PROKAR_LIPOPROTEIN"/>
    <property type="match status" value="1"/>
</dbReference>
<dbReference type="InterPro" id="IPR051395">
    <property type="entry name" value="Cytochrome_c_Peroxidase/MauG"/>
</dbReference>
<reference evidence="12 13" key="1">
    <citation type="submission" date="2015-08" db="EMBL/GenBank/DDBJ databases">
        <authorList>
            <person name="Babu N.S."/>
            <person name="Beckwith C.J."/>
            <person name="Beseler K.G."/>
            <person name="Brison A."/>
            <person name="Carone J.V."/>
            <person name="Caskin T.P."/>
            <person name="Diamond M."/>
            <person name="Durham M.E."/>
            <person name="Foxe J.M."/>
            <person name="Go M."/>
            <person name="Henderson B.A."/>
            <person name="Jones I.B."/>
            <person name="McGettigan J.A."/>
            <person name="Micheletti S.J."/>
            <person name="Nasrallah M.E."/>
            <person name="Ortiz D."/>
            <person name="Piller C.R."/>
            <person name="Privatt S.R."/>
            <person name="Schneider S.L."/>
            <person name="Sharp S."/>
            <person name="Smith T.C."/>
            <person name="Stanton J.D."/>
            <person name="Ullery H.E."/>
            <person name="Wilson R.J."/>
            <person name="Serrano M.G."/>
            <person name="Buck G."/>
            <person name="Lee V."/>
            <person name="Wang Y."/>
            <person name="Carvalho R."/>
            <person name="Voegtly L."/>
            <person name="Shi R."/>
            <person name="Duckworth R."/>
            <person name="Johnson A."/>
            <person name="Loviza R."/>
            <person name="Walstead R."/>
            <person name="Shah Z."/>
            <person name="Kiflezghi M."/>
            <person name="Wade K."/>
            <person name="Ball S.L."/>
            <person name="Bradley K.W."/>
            <person name="Asai D.J."/>
            <person name="Bowman C.A."/>
            <person name="Russell D.A."/>
            <person name="Pope W.H."/>
            <person name="Jacobs-Sera D."/>
            <person name="Hendrix R.W."/>
            <person name="Hatfull G.F."/>
        </authorList>
    </citation>
    <scope>NUCLEOTIDE SEQUENCE [LARGE SCALE GENOMIC DNA]</scope>
    <source>
        <strain evidence="12 13">DSM 27648</strain>
    </source>
</reference>
<dbReference type="InterPro" id="IPR036909">
    <property type="entry name" value="Cyt_c-like_dom_sf"/>
</dbReference>
<accession>A0A0K1PX58</accession>
<dbReference type="GO" id="GO:0020037">
    <property type="term" value="F:heme binding"/>
    <property type="evidence" value="ECO:0007669"/>
    <property type="project" value="InterPro"/>
</dbReference>
<dbReference type="SUPFAM" id="SSF52833">
    <property type="entry name" value="Thioredoxin-like"/>
    <property type="match status" value="1"/>
</dbReference>
<dbReference type="Gene3D" id="1.10.760.10">
    <property type="entry name" value="Cytochrome c-like domain"/>
    <property type="match status" value="2"/>
</dbReference>
<feature type="domain" description="Cytochrome c" evidence="10">
    <location>
        <begin position="274"/>
        <end position="385"/>
    </location>
</feature>
<dbReference type="GO" id="GO:0046872">
    <property type="term" value="F:metal ion binding"/>
    <property type="evidence" value="ECO:0007669"/>
    <property type="project" value="UniProtKB-KW"/>
</dbReference>
<dbReference type="InterPro" id="IPR009056">
    <property type="entry name" value="Cyt_c-like_dom"/>
</dbReference>
<name>A0A0K1PX58_9BACT</name>